<dbReference type="GO" id="GO:0005576">
    <property type="term" value="C:extracellular region"/>
    <property type="evidence" value="ECO:0007669"/>
    <property type="project" value="TreeGrafter"/>
</dbReference>
<dbReference type="Pfam" id="PF24492">
    <property type="entry name" value="HEAT_ECM29"/>
    <property type="match status" value="1"/>
</dbReference>
<feature type="region of interest" description="Disordered" evidence="1">
    <location>
        <begin position="1626"/>
        <end position="1653"/>
    </location>
</feature>
<feature type="compositionally biased region" description="Gly residues" evidence="1">
    <location>
        <begin position="1954"/>
        <end position="1967"/>
    </location>
</feature>
<dbReference type="PANTHER" id="PTHR35607:SF11">
    <property type="entry name" value="CELL WALL PROTEIN 1"/>
    <property type="match status" value="1"/>
</dbReference>
<dbReference type="InterPro" id="IPR055443">
    <property type="entry name" value="HEAT_ECM29"/>
</dbReference>
<gene>
    <name evidence="3" type="ORF">H696_05129</name>
</gene>
<dbReference type="PANTHER" id="PTHR35607">
    <property type="entry name" value="GPI-ANCHORED PROTEIN 10"/>
    <property type="match status" value="1"/>
</dbReference>
<evidence type="ECO:0000256" key="1">
    <source>
        <dbReference type="SAM" id="MobiDB-lite"/>
    </source>
</evidence>
<protein>
    <recommendedName>
        <fullName evidence="2">Proteasome adapter and scaffold protein ECM29 HEAT-repeat domain-containing protein</fullName>
    </recommendedName>
</protein>
<proteinExistence type="predicted"/>
<feature type="region of interest" description="Disordered" evidence="1">
    <location>
        <begin position="669"/>
        <end position="694"/>
    </location>
</feature>
<feature type="compositionally biased region" description="Low complexity" evidence="1">
    <location>
        <begin position="950"/>
        <end position="966"/>
    </location>
</feature>
<dbReference type="GeneID" id="20529854"/>
<name>A0A058Z1Q7_FONAL</name>
<feature type="region of interest" description="Disordered" evidence="1">
    <location>
        <begin position="950"/>
        <end position="969"/>
    </location>
</feature>
<sequence length="2708" mass="280902">MADDAHIEIIDRISLSLSMATSDNEKYSKLLAGYLVSILSVFDPTDRKATARVRQAASKVLAQIGAQARAASKRAQEQKARTVLDILSASGTSHPGSSSATTTTTGDSGPATRGSYLDISEFDLPDAGVALLRDRWPAPGDFLRFPLAELMALYLAPNGSFPVRNLAAIFIEQGVALMLQALPPLAPGQLRDPAGQPVGTAPLPPLDLAGQLVPLTASLLQAATLPSTPAAERRALLHAGVQLAGEICLRMGWAQPNMPGFQLATLLRGVPVPSVTSTPPSAGCHSEVIVNFLLSILLFVRPTAPVGPSTTALEPMPGLSAEQVADLTRDLAALRRPTSHLMPMVGTVAALRLARDRSLALLAAVCQSNRLALAPASTPAAPAWLLDDAELLPPLLVAAILLEHPVARQTLIHVGPAHDRTSGQVSAAVSSLVAQTRGVESFALPSAGQPGQRVLRALCALVLGRPGTVPGLPPAFTHRVMLFLQKRYKLTPDADASSSFAGAGIDRAAIDAACVVLLGHPLDADVIPGSQAIPPTLGTGLTSRQSQVHASAALLALSNMLEFAAHTARREMRALSRRRREESLSRAEVAALGEGIYARLVVDFSAPLALWLVRLATSAFVPLPLKQMALKTLDFVSKYIPDTLLEQPVILWHLMVYLAQLDHGLFQRSNPASPPGDVEMAAPAGEESAPQPSAPAPVELGVGDQNILSSQLAGSVDTLRASVSGHVARSLGRHQDSADSRLVWPPLRQIRQLQHLARLAAGLVILGPGHPLIGGLLLDDQAVGRYFGPLPGELAAASQPDARTVGLPADHESRAFGAAIKLAIDPLCANVPPGLSDKIAPLAIGDSMVPAMDQLPDFWCGSLLRLYAAIYARPLARRPEVIDTCEAGLSISMPLDAAELPRLVDHLAEFLDAPDERALLLVRSLRARFCLAVQAAGAAAEEEAAASVVEPGSPSASAPAPASAPGQTGSANALSLTLQDAILPPLLPSGQVAGLSALVGRVDLGPAANRFLGHLLELVARLDALVEAGQLAAAQDTEAGPFAVVARALCDMVSIFGPRSAALDTMSLERCADSLVRYALQSRDMAVRGTVAQAAGSLAVYLPGSVLYLDSARALDEYAQKVGDGRALPSTQGYVHLSLLQSYFAMLGRMMADPKSGQLAGLGGSDLAQAVDLALRACLHILRLPRSYPLIKATACQLAAAIGDVLHRLDLAEDFAGPLADIGRELIALATAQPDTIDSRLQLLSVQCLARVALSLHADGPSGANLLQAAISALLPSPDRSLDLSAACARAWAGILVPDAPVADAGRRREHFDALLSAISAMTDPSAMGFSHEKAASAAAGLALTGAALTASLWRARPDAMASLCRQSSSAALASVFSPSALERFCHLLVAVVRNYGGASSVCAVYALCGLRELVANLQGTEPFGAMLLTLDSAMRSVYTILGGQTGGVPVSGVLRAAGRRAAGARDAQTGAGALSVLLGSTAAAGMGPPPASFLAMRAVCLFLVQEHGMTHFEPVLGRLLLGAIAGGCAGSDTLQLAVPVDSSGNQLLQGAVIGALAACHPCRPGPPGSGEMDSMALVPLFVLCHTRPPSVSYGFDRTVRQLFANQGRDNPLAALLPGLSELLGQMNDPSGPGAGDLPDTGAGSEDPPAPREDIGSVARALWASIMKALTPGEGVTAWAPDAVAALRRRTVAAVMHQALRLIDIYSRGSLADGQWQVAALRTLRSALSDRSGLQRNIPLFPPGFGPPLPSSAELRVFFVDHHHQQQPQQQPQSQQPPVALGSLSTRLADEALLSLLSSAASLCDGPHAVEAESLVSTTLQFCHRDILLTRAPADAPEACDISEEQRLSLSRVAVLGAVQILAISDLCPQSARGQCHIFLSKVYAPFAPEGQMHEALVGRLGDLLLELAPAICGGLLNSMSAMETPLATFAAFHAGRPGTDEYSLYNEAGSGSGLGGAPGSPSGGGAHTARASAPAPSRDPSGALFGDMLSGLLSEDLSAERLLDQRLKAVGSSTAMQAAQVCAVAILGSFSDDPQRRGVVREWVASLGEIVRGGIGVPARCGASQLIANICLKYPALLGPHVPALMKPLSAVALARASPGASYVGSLTTEQAAIRRSMGVALALCASLLHQPALRPIPAGESSPARVMWSLARHIRRVYLSSFDIPAEPGAAAAAAAAATAGQQAPEEVAERDPSPAAACALFCRDLMRFGRQAVMRLLVGGRETFAGRGEPASEADSAEAVFLSTVFLGAHEGGHVGHLWRGIWDDAVGALLNGGSARRLAPGLYRTISALGPVRSWTARQTLVRALTSLSQSLGMGGAPASASMPLETGLPAKELARHVIPMLVGILTSGSPSPAGAASAPGIAQAWWPGRPQALDLLGRSLEYLCRSGATSPEDELTVPLRSGVELFASELAQRFPLVDVSRLAGVHWSGPAAQQTGPLVAGLLHVLRGLGHLQAESLRGELAALALGPTLATCVHLIGPVAESGQLGRPASAQQHGARSTPAVLILSEALQVCAHALNLLGPSAEMAAIEPSELAALRWVVRTILASCHFPVAVVTAMASGDSPDASGDLPRQALPGSHWPLSVHTAALGLATAMLGAGLDCPEAVESALGAIDSHHSHRPLTLILHLSAWLLIEAANRRGVLVESDLARLRVALSKTPRQAPGASGPAHAPLPVIELARIQEDLRARLSASEDAEMRPADTL</sequence>
<dbReference type="Proteomes" id="UP000030693">
    <property type="component" value="Unassembled WGS sequence"/>
</dbReference>
<dbReference type="EMBL" id="KB932209">
    <property type="protein sequence ID" value="KCV68200.1"/>
    <property type="molecule type" value="Genomic_DNA"/>
</dbReference>
<feature type="region of interest" description="Disordered" evidence="1">
    <location>
        <begin position="89"/>
        <end position="112"/>
    </location>
</feature>
<evidence type="ECO:0000313" key="3">
    <source>
        <dbReference type="EMBL" id="KCV68200.1"/>
    </source>
</evidence>
<dbReference type="RefSeq" id="XP_009497254.1">
    <property type="nucleotide sequence ID" value="XM_009498979.1"/>
</dbReference>
<accession>A0A058Z1Q7</accession>
<feature type="region of interest" description="Disordered" evidence="1">
    <location>
        <begin position="1954"/>
        <end position="1979"/>
    </location>
</feature>
<organism evidence="3">
    <name type="scientific">Fonticula alba</name>
    <name type="common">Slime mold</name>
    <dbReference type="NCBI Taxonomy" id="691883"/>
    <lineage>
        <taxon>Eukaryota</taxon>
        <taxon>Rotosphaerida</taxon>
        <taxon>Fonticulaceae</taxon>
        <taxon>Fonticula</taxon>
    </lineage>
</organism>
<dbReference type="GO" id="GO:0006879">
    <property type="term" value="P:intracellular iron ion homeostasis"/>
    <property type="evidence" value="ECO:0007669"/>
    <property type="project" value="TreeGrafter"/>
</dbReference>
<reference evidence="3" key="1">
    <citation type="submission" date="2013-04" db="EMBL/GenBank/DDBJ databases">
        <title>The Genome Sequence of Fonticula alba ATCC 38817.</title>
        <authorList>
            <consortium name="The Broad Institute Genomics Platform"/>
            <person name="Russ C."/>
            <person name="Cuomo C."/>
            <person name="Burger G."/>
            <person name="Gray M.W."/>
            <person name="Holland P.W.H."/>
            <person name="King N."/>
            <person name="Lang F.B.F."/>
            <person name="Roger A.J."/>
            <person name="Ruiz-Trillo I."/>
            <person name="Brown M."/>
            <person name="Walker B."/>
            <person name="Young S."/>
            <person name="Zeng Q."/>
            <person name="Gargeya S."/>
            <person name="Fitzgerald M."/>
            <person name="Haas B."/>
            <person name="Abouelleil A."/>
            <person name="Allen A.W."/>
            <person name="Alvarado L."/>
            <person name="Arachchi H.M."/>
            <person name="Berlin A.M."/>
            <person name="Chapman S.B."/>
            <person name="Gainer-Dewar J."/>
            <person name="Goldberg J."/>
            <person name="Griggs A."/>
            <person name="Gujja S."/>
            <person name="Hansen M."/>
            <person name="Howarth C."/>
            <person name="Imamovic A."/>
            <person name="Ireland A."/>
            <person name="Larimer J."/>
            <person name="McCowan C."/>
            <person name="Murphy C."/>
            <person name="Pearson M."/>
            <person name="Poon T.W."/>
            <person name="Priest M."/>
            <person name="Roberts A."/>
            <person name="Saif S."/>
            <person name="Shea T."/>
            <person name="Sisk P."/>
            <person name="Sykes S."/>
            <person name="Wortman J."/>
            <person name="Nusbaum C."/>
            <person name="Birren B."/>
        </authorList>
    </citation>
    <scope>NUCLEOTIDE SEQUENCE [LARGE SCALE GENOMIC DNA]</scope>
    <source>
        <strain evidence="3">ATCC 38817</strain>
    </source>
</reference>
<evidence type="ECO:0000259" key="2">
    <source>
        <dbReference type="Pfam" id="PF24492"/>
    </source>
</evidence>
<dbReference type="OrthoDB" id="16066at2759"/>
<feature type="compositionally biased region" description="Low complexity" evidence="1">
    <location>
        <begin position="1968"/>
        <end position="1979"/>
    </location>
</feature>
<dbReference type="InterPro" id="IPR052505">
    <property type="entry name" value="Fungal_Heme-Binding_RBT5"/>
</dbReference>
<feature type="domain" description="Proteasome adapter and scaffold protein ECM29 HEAT-repeat" evidence="2">
    <location>
        <begin position="1999"/>
        <end position="2094"/>
    </location>
</feature>
<feature type="compositionally biased region" description="Low complexity" evidence="1">
    <location>
        <begin position="681"/>
        <end position="691"/>
    </location>
</feature>
<evidence type="ECO:0000313" key="4">
    <source>
        <dbReference type="Proteomes" id="UP000030693"/>
    </source>
</evidence>
<dbReference type="GO" id="GO:0020037">
    <property type="term" value="F:heme binding"/>
    <property type="evidence" value="ECO:0007669"/>
    <property type="project" value="TreeGrafter"/>
</dbReference>
<keyword evidence="4" id="KW-1185">Reference proteome</keyword>